<dbReference type="EMBL" id="JACEEZ010000961">
    <property type="protein sequence ID" value="KAG0729689.1"/>
    <property type="molecule type" value="Genomic_DNA"/>
</dbReference>
<proteinExistence type="predicted"/>
<keyword evidence="2" id="KW-1185">Reference proteome</keyword>
<organism evidence="1 2">
    <name type="scientific">Chionoecetes opilio</name>
    <name type="common">Atlantic snow crab</name>
    <name type="synonym">Cancer opilio</name>
    <dbReference type="NCBI Taxonomy" id="41210"/>
    <lineage>
        <taxon>Eukaryota</taxon>
        <taxon>Metazoa</taxon>
        <taxon>Ecdysozoa</taxon>
        <taxon>Arthropoda</taxon>
        <taxon>Crustacea</taxon>
        <taxon>Multicrustacea</taxon>
        <taxon>Malacostraca</taxon>
        <taxon>Eumalacostraca</taxon>
        <taxon>Eucarida</taxon>
        <taxon>Decapoda</taxon>
        <taxon>Pleocyemata</taxon>
        <taxon>Brachyura</taxon>
        <taxon>Eubrachyura</taxon>
        <taxon>Majoidea</taxon>
        <taxon>Majidae</taxon>
        <taxon>Chionoecetes</taxon>
    </lineage>
</organism>
<protein>
    <submittedName>
        <fullName evidence="1">NEDD8-conjugating enzyme Ubc12</fullName>
    </submittedName>
</protein>
<evidence type="ECO:0000313" key="1">
    <source>
        <dbReference type="EMBL" id="KAG0729689.1"/>
    </source>
</evidence>
<reference evidence="1" key="1">
    <citation type="submission" date="2020-07" db="EMBL/GenBank/DDBJ databases">
        <title>The High-quality genome of the commercially important snow crab, Chionoecetes opilio.</title>
        <authorList>
            <person name="Jeong J.-H."/>
            <person name="Ryu S."/>
        </authorList>
    </citation>
    <scope>NUCLEOTIDE SEQUENCE</scope>
    <source>
        <strain evidence="1">MADBK_172401_WGS</strain>
        <tissue evidence="1">Digestive gland</tissue>
    </source>
</reference>
<name>A0A8J4YXU1_CHIOP</name>
<sequence length="144" mass="16124">MVMEKEGARARDEGGRNRVVLVMEKGENGSPRFHSHRVVLRSQLLALNITTFDLPTLLAAAGVRPSRQHDAIRPTCAFLRKTDINELTLPKTCDTEFPDPDDLLTFKLIICPDEAHSLRPKQHPLGDSQLKLNLKLLSSLLFST</sequence>
<evidence type="ECO:0000313" key="2">
    <source>
        <dbReference type="Proteomes" id="UP000770661"/>
    </source>
</evidence>
<dbReference type="OrthoDB" id="10249039at2759"/>
<gene>
    <name evidence="1" type="primary">Ube2m</name>
    <name evidence="1" type="ORF">GWK47_029827</name>
</gene>
<comment type="caution">
    <text evidence="1">The sequence shown here is derived from an EMBL/GenBank/DDBJ whole genome shotgun (WGS) entry which is preliminary data.</text>
</comment>
<accession>A0A8J4YXU1</accession>
<dbReference type="Proteomes" id="UP000770661">
    <property type="component" value="Unassembled WGS sequence"/>
</dbReference>
<dbReference type="AlphaFoldDB" id="A0A8J4YXU1"/>